<dbReference type="EMBL" id="VYQA01000012">
    <property type="protein sequence ID" value="KAA9027724.1"/>
    <property type="molecule type" value="Genomic_DNA"/>
</dbReference>
<name>A0A5J5I2F1_9SPHN</name>
<dbReference type="Proteomes" id="UP000325933">
    <property type="component" value="Unassembled WGS sequence"/>
</dbReference>
<comment type="caution">
    <text evidence="5">The sequence shown here is derived from an EMBL/GenBank/DDBJ whole genome shotgun (WGS) entry which is preliminary data.</text>
</comment>
<dbReference type="PANTHER" id="PTHR42776:SF27">
    <property type="entry name" value="DIPEPTIDYL PEPTIDASE FAMILY MEMBER 6"/>
    <property type="match status" value="1"/>
</dbReference>
<feature type="domain" description="Peptidase S9 prolyl oligopeptidase catalytic" evidence="3">
    <location>
        <begin position="560"/>
        <end position="734"/>
    </location>
</feature>
<dbReference type="PANTHER" id="PTHR42776">
    <property type="entry name" value="SERINE PEPTIDASE S9 FAMILY MEMBER"/>
    <property type="match status" value="1"/>
</dbReference>
<gene>
    <name evidence="5" type="ORF">F4U95_16355</name>
    <name evidence="4" type="ORF">F4U96_16230</name>
</gene>
<dbReference type="InterPro" id="IPR029058">
    <property type="entry name" value="AB_hydrolase_fold"/>
</dbReference>
<evidence type="ECO:0000256" key="1">
    <source>
        <dbReference type="ARBA" id="ARBA00022801"/>
    </source>
</evidence>
<organism evidence="5 6">
    <name type="scientific">Sphingobium limneticum</name>
    <dbReference type="NCBI Taxonomy" id="1007511"/>
    <lineage>
        <taxon>Bacteria</taxon>
        <taxon>Pseudomonadati</taxon>
        <taxon>Pseudomonadota</taxon>
        <taxon>Alphaproteobacteria</taxon>
        <taxon>Sphingomonadales</taxon>
        <taxon>Sphingomonadaceae</taxon>
        <taxon>Sphingobium</taxon>
    </lineage>
</organism>
<keyword evidence="7" id="KW-1185">Reference proteome</keyword>
<protein>
    <submittedName>
        <fullName evidence="5">S9 family peptidase</fullName>
    </submittedName>
</protein>
<proteinExistence type="predicted"/>
<dbReference type="GO" id="GO:0006508">
    <property type="term" value="P:proteolysis"/>
    <property type="evidence" value="ECO:0007669"/>
    <property type="project" value="InterPro"/>
</dbReference>
<feature type="chain" id="PRO_5023843978" evidence="2">
    <location>
        <begin position="22"/>
        <end position="757"/>
    </location>
</feature>
<evidence type="ECO:0000313" key="7">
    <source>
        <dbReference type="Proteomes" id="UP000326364"/>
    </source>
</evidence>
<evidence type="ECO:0000259" key="3">
    <source>
        <dbReference type="Pfam" id="PF00326"/>
    </source>
</evidence>
<keyword evidence="2" id="KW-0732">Signal</keyword>
<evidence type="ECO:0000313" key="6">
    <source>
        <dbReference type="Proteomes" id="UP000325933"/>
    </source>
</evidence>
<dbReference type="Proteomes" id="UP000326364">
    <property type="component" value="Unassembled WGS sequence"/>
</dbReference>
<keyword evidence="1" id="KW-0378">Hydrolase</keyword>
<accession>A0A5J5I2F1</accession>
<dbReference type="EMBL" id="VYQB01000012">
    <property type="protein sequence ID" value="KAA9014711.1"/>
    <property type="molecule type" value="Genomic_DNA"/>
</dbReference>
<dbReference type="SUPFAM" id="SSF53474">
    <property type="entry name" value="alpha/beta-Hydrolases"/>
    <property type="match status" value="1"/>
</dbReference>
<dbReference type="Gene3D" id="3.40.50.1820">
    <property type="entry name" value="alpha/beta hydrolase"/>
    <property type="match status" value="1"/>
</dbReference>
<dbReference type="AlphaFoldDB" id="A0A5J5I2F1"/>
<dbReference type="InterPro" id="IPR011042">
    <property type="entry name" value="6-blade_b-propeller_TolB-like"/>
</dbReference>
<feature type="signal peptide" evidence="2">
    <location>
        <begin position="1"/>
        <end position="21"/>
    </location>
</feature>
<dbReference type="Pfam" id="PF00326">
    <property type="entry name" value="Peptidase_S9"/>
    <property type="match status" value="1"/>
</dbReference>
<dbReference type="RefSeq" id="WP_150426424.1">
    <property type="nucleotide sequence ID" value="NZ_VYQA01000012.1"/>
</dbReference>
<dbReference type="Gene3D" id="2.120.10.30">
    <property type="entry name" value="TolB, C-terminal domain"/>
    <property type="match status" value="1"/>
</dbReference>
<dbReference type="SUPFAM" id="SSF82171">
    <property type="entry name" value="DPP6 N-terminal domain-like"/>
    <property type="match status" value="1"/>
</dbReference>
<evidence type="ECO:0000313" key="4">
    <source>
        <dbReference type="EMBL" id="KAA9014711.1"/>
    </source>
</evidence>
<evidence type="ECO:0000313" key="5">
    <source>
        <dbReference type="EMBL" id="KAA9027724.1"/>
    </source>
</evidence>
<sequence length="757" mass="81401">MRRLLCWLVAAILILQCAAVAARPYSLDDLLRHEDTGRMLVDPGGRWLLFEKYESHLAMQRQDRLSLGQILRARPYIVDLHGRGPARPLLDDGQPGTILLGFSPSGKRVAVARLQDGAYRFGIVLLASGAVQWWSYAPVHDGFHPVHSWLSDDRLLILTQRDDRPAVRMALDWPPERPMRERWDRTAAGALAVSVSGSGRYLRDDGRSQQQLLMVDAVTGATQALATGPFAQLQLSPDGKYVALIKADRARQPSADQMVGEDDSFYGRHLLLLDLASGAQWEPCSECSLPGDPRWSDDSAHIGFVADRKGRREAVMANMARHVVMSASPSRSASSDGCVLAPHQDVPVAARASVTPTDERASFSVPMPCTRPSAMPGTIWAAAPWRVGTGGVIVERPTGGAIRIPWQRHEAIASVQSSDMGKGGAVALRISAASGRSDLFLAGEGQARFLMALNSVMRDVEPAIMQPLLHPSADGSPVTSWLVLPPGEKEAKGLPMVVIPYPGQIYSDVAPADQQVGRERFYTNAQLLAASGFTVLLPSIPMPRVLPDTGFDFPAALAPAIEAALATGACDPARIALWGHSYGAYSVAMAAAQSRRFRAVVASAGIYDLAATAGTFGRAMRLSPEEGLNVAASYAWAENGQGRMGVAPWKAPGRYIANSPIYQADRVNVPMLIIGADRDFSPVEQGEQLFSALFRQGKDAQLITYWGEGHVIGSPANLRDFYARVIGFLADNLAVKARAVPVVAAAAPAIPASSARQ</sequence>
<dbReference type="InterPro" id="IPR001375">
    <property type="entry name" value="Peptidase_S9_cat"/>
</dbReference>
<evidence type="ECO:0000256" key="2">
    <source>
        <dbReference type="SAM" id="SignalP"/>
    </source>
</evidence>
<reference evidence="6 7" key="1">
    <citation type="submission" date="2019-09" db="EMBL/GenBank/DDBJ databases">
        <authorList>
            <person name="Feng G."/>
        </authorList>
    </citation>
    <scope>NUCLEOTIDE SEQUENCE [LARGE SCALE GENOMIC DNA]</scope>
    <source>
        <strain evidence="5 6">KACC 19283</strain>
        <strain evidence="4 7">KACC 19284</strain>
    </source>
</reference>
<dbReference type="GO" id="GO:0004252">
    <property type="term" value="F:serine-type endopeptidase activity"/>
    <property type="evidence" value="ECO:0007669"/>
    <property type="project" value="TreeGrafter"/>
</dbReference>